<protein>
    <submittedName>
        <fullName evidence="2">Adenosine 3'-phospho 5'-phosphosulfate transporter 2</fullName>
    </submittedName>
</protein>
<accession>A0AC35TME3</accession>
<sequence length="355" mass="40097">MLPQTNKDNAYKVMFLGIDMTSWSSSLQFMVLCSGVFFFYLMYGYLQELLMSLDGMKSLGWYITLIQFAVYSAFAAVERSYKNEKGSKIPRHMYFQLAIYTVATMGLSNAATGYLNYPTLVIFKCCKLIPVLIGGILIQKKRYGYLDISAAVLMSFGLILFFLADSQVSPNFDPTGYIMIIGALIADAIIGNVQEREMKIHSATNTEVIFYSYSIGFVYILVGEIFSLQIYHGFVFLLDYPLQYVYILAFSVLGYLGINVVLTLVRTAGALMAVTVTTMRKAITIILSFFFFAKPFNATYVYGGLVVLLSIYLNLYSKNKAKWDPYIMDKLGFLKTKRKGFYDVNGNSDAKQQHV</sequence>
<name>A0AC35TME3_9BILA</name>
<reference evidence="2" key="1">
    <citation type="submission" date="2016-11" db="UniProtKB">
        <authorList>
            <consortium name="WormBaseParasite"/>
        </authorList>
    </citation>
    <scope>IDENTIFICATION</scope>
    <source>
        <strain evidence="2">KR3021</strain>
    </source>
</reference>
<evidence type="ECO:0000313" key="2">
    <source>
        <dbReference type="WBParaSite" id="RSKR_0000206700.1"/>
    </source>
</evidence>
<dbReference type="Proteomes" id="UP000095286">
    <property type="component" value="Unplaced"/>
</dbReference>
<organism evidence="1 2">
    <name type="scientific">Rhabditophanes sp. KR3021</name>
    <dbReference type="NCBI Taxonomy" id="114890"/>
    <lineage>
        <taxon>Eukaryota</taxon>
        <taxon>Metazoa</taxon>
        <taxon>Ecdysozoa</taxon>
        <taxon>Nematoda</taxon>
        <taxon>Chromadorea</taxon>
        <taxon>Rhabditida</taxon>
        <taxon>Tylenchina</taxon>
        <taxon>Panagrolaimomorpha</taxon>
        <taxon>Strongyloidoidea</taxon>
        <taxon>Alloionematidae</taxon>
        <taxon>Rhabditophanes</taxon>
    </lineage>
</organism>
<dbReference type="WBParaSite" id="RSKR_0000206700.1">
    <property type="protein sequence ID" value="RSKR_0000206700.1"/>
    <property type="gene ID" value="RSKR_0000206700"/>
</dbReference>
<evidence type="ECO:0000313" key="1">
    <source>
        <dbReference type="Proteomes" id="UP000095286"/>
    </source>
</evidence>
<proteinExistence type="predicted"/>